<reference evidence="16 17" key="1">
    <citation type="submission" date="2018-04" db="EMBL/GenBank/DDBJ databases">
        <title>Genomic Encyclopedia of Type Strains, Phase IV (KMG-IV): sequencing the most valuable type-strain genomes for metagenomic binning, comparative biology and taxonomic classification.</title>
        <authorList>
            <person name="Goeker M."/>
        </authorList>
    </citation>
    <scope>NUCLEOTIDE SEQUENCE [LARGE SCALE GENOMIC DNA]</scope>
    <source>
        <strain evidence="16 17">DSM 14823</strain>
    </source>
</reference>
<evidence type="ECO:0000256" key="7">
    <source>
        <dbReference type="ARBA" id="ARBA00022832"/>
    </source>
</evidence>
<keyword evidence="17" id="KW-1185">Reference proteome</keyword>
<dbReference type="InterPro" id="IPR000438">
    <property type="entry name" value="Acetyl_CoA_COase_Trfase_b_su"/>
</dbReference>
<evidence type="ECO:0000256" key="12">
    <source>
        <dbReference type="ARBA" id="ARBA00025280"/>
    </source>
</evidence>
<gene>
    <name evidence="13" type="primary">accD</name>
    <name evidence="16" type="ORF">C8D82_10233</name>
    <name evidence="15" type="ORF">HF882_14965</name>
</gene>
<evidence type="ECO:0000313" key="17">
    <source>
        <dbReference type="Proteomes" id="UP000245959"/>
    </source>
</evidence>
<comment type="subcellular location">
    <subcellularLocation>
        <location evidence="1 13">Cytoplasm</location>
    </subcellularLocation>
</comment>
<dbReference type="InterPro" id="IPR029045">
    <property type="entry name" value="ClpP/crotonase-like_dom_sf"/>
</dbReference>
<dbReference type="RefSeq" id="WP_116882492.1">
    <property type="nucleotide sequence ID" value="NZ_CAJKCJ010000003.1"/>
</dbReference>
<keyword evidence="15" id="KW-0436">Ligase</keyword>
<dbReference type="PROSITE" id="PS50980">
    <property type="entry name" value="COA_CT_NTER"/>
    <property type="match status" value="1"/>
</dbReference>
<dbReference type="UniPathway" id="UPA00655">
    <property type="reaction ID" value="UER00711"/>
</dbReference>
<feature type="zinc finger region" description="C4-type" evidence="13">
    <location>
        <begin position="32"/>
        <end position="54"/>
    </location>
</feature>
<dbReference type="AlphaFoldDB" id="A0A2U1BA01"/>
<dbReference type="GO" id="GO:0005524">
    <property type="term" value="F:ATP binding"/>
    <property type="evidence" value="ECO:0007669"/>
    <property type="project" value="UniProtKB-KW"/>
</dbReference>
<keyword evidence="7 13" id="KW-0276">Fatty acid metabolism</keyword>
<dbReference type="GO" id="GO:0016743">
    <property type="term" value="F:carboxyl- or carbamoyltransferase activity"/>
    <property type="evidence" value="ECO:0007669"/>
    <property type="project" value="UniProtKB-UniRule"/>
</dbReference>
<comment type="pathway">
    <text evidence="13">Lipid metabolism; malonyl-CoA biosynthesis; malonyl-CoA from acetyl-CoA: step 1/1.</text>
</comment>
<evidence type="ECO:0000256" key="8">
    <source>
        <dbReference type="ARBA" id="ARBA00022833"/>
    </source>
</evidence>
<feature type="binding site" evidence="13">
    <location>
        <position position="54"/>
    </location>
    <ligand>
        <name>Zn(2+)</name>
        <dbReference type="ChEBI" id="CHEBI:29105"/>
    </ligand>
</feature>
<comment type="catalytic activity">
    <reaction evidence="13">
        <text>N(6)-carboxybiotinyl-L-lysyl-[protein] + acetyl-CoA = N(6)-biotinyl-L-lysyl-[protein] + malonyl-CoA</text>
        <dbReference type="Rhea" id="RHEA:54728"/>
        <dbReference type="Rhea" id="RHEA-COMP:10505"/>
        <dbReference type="Rhea" id="RHEA-COMP:10506"/>
        <dbReference type="ChEBI" id="CHEBI:57288"/>
        <dbReference type="ChEBI" id="CHEBI:57384"/>
        <dbReference type="ChEBI" id="CHEBI:83144"/>
        <dbReference type="ChEBI" id="CHEBI:83145"/>
        <dbReference type="EC" id="2.1.3.15"/>
    </reaction>
</comment>
<feature type="binding site" evidence="13">
    <location>
        <position position="51"/>
    </location>
    <ligand>
        <name>Zn(2+)</name>
        <dbReference type="ChEBI" id="CHEBI:29105"/>
    </ligand>
</feature>
<dbReference type="GO" id="GO:0009317">
    <property type="term" value="C:acetyl-CoA carboxylase complex"/>
    <property type="evidence" value="ECO:0007669"/>
    <property type="project" value="InterPro"/>
</dbReference>
<dbReference type="GeneID" id="78293823"/>
<dbReference type="InterPro" id="IPR034733">
    <property type="entry name" value="AcCoA_carboxyl_beta"/>
</dbReference>
<keyword evidence="9 13" id="KW-0067">ATP-binding</keyword>
<dbReference type="PANTHER" id="PTHR42995">
    <property type="entry name" value="ACETYL-COENZYME A CARBOXYLASE CARBOXYL TRANSFERASE SUBUNIT BETA, CHLOROPLASTIC"/>
    <property type="match status" value="1"/>
</dbReference>
<dbReference type="Pfam" id="PF17848">
    <property type="entry name" value="Zn_ribbon_ACC"/>
    <property type="match status" value="1"/>
</dbReference>
<evidence type="ECO:0000256" key="3">
    <source>
        <dbReference type="ARBA" id="ARBA00022679"/>
    </source>
</evidence>
<accession>A0A2U1BA01</accession>
<comment type="function">
    <text evidence="12 13">Component of the acetyl coenzyme A carboxylase (ACC) complex. Biotin carboxylase (BC) catalyzes the carboxylation of biotin on its carrier protein (BCCP) and then the CO(2) group is transferred by the transcarboxylase to acetyl-CoA to form malonyl-CoA.</text>
</comment>
<dbReference type="Gene3D" id="3.90.226.10">
    <property type="entry name" value="2-enoyl-CoA Hydratase, Chain A, domain 1"/>
    <property type="match status" value="1"/>
</dbReference>
<dbReference type="SUPFAM" id="SSF52096">
    <property type="entry name" value="ClpP/crotonase"/>
    <property type="match status" value="1"/>
</dbReference>
<keyword evidence="10 13" id="KW-0443">Lipid metabolism</keyword>
<evidence type="ECO:0000313" key="15">
    <source>
        <dbReference type="EMBL" id="NMD87887.1"/>
    </source>
</evidence>
<dbReference type="GO" id="GO:2001295">
    <property type="term" value="P:malonyl-CoA biosynthetic process"/>
    <property type="evidence" value="ECO:0007669"/>
    <property type="project" value="UniProtKB-UniRule"/>
</dbReference>
<keyword evidence="2 13" id="KW-0444">Lipid biosynthesis</keyword>
<dbReference type="GO" id="GO:0003989">
    <property type="term" value="F:acetyl-CoA carboxylase activity"/>
    <property type="evidence" value="ECO:0007669"/>
    <property type="project" value="InterPro"/>
</dbReference>
<comment type="similarity">
    <text evidence="13">Belongs to the AccD/PCCB family.</text>
</comment>
<keyword evidence="5 13" id="KW-0547">Nucleotide-binding</keyword>
<evidence type="ECO:0000259" key="14">
    <source>
        <dbReference type="PROSITE" id="PS50980"/>
    </source>
</evidence>
<keyword evidence="3 13" id="KW-0808">Transferase</keyword>
<dbReference type="EMBL" id="QEKH01000002">
    <property type="protein sequence ID" value="PVY45462.1"/>
    <property type="molecule type" value="Genomic_DNA"/>
</dbReference>
<evidence type="ECO:0000256" key="4">
    <source>
        <dbReference type="ARBA" id="ARBA00022723"/>
    </source>
</evidence>
<feature type="domain" description="CoA carboxyltransferase N-terminal" evidence="14">
    <location>
        <begin position="28"/>
        <end position="284"/>
    </location>
</feature>
<comment type="caution">
    <text evidence="16">The sequence shown here is derived from an EMBL/GenBank/DDBJ whole genome shotgun (WGS) entry which is preliminary data.</text>
</comment>
<comment type="cofactor">
    <cofactor evidence="13">
        <name>Zn(2+)</name>
        <dbReference type="ChEBI" id="CHEBI:29105"/>
    </cofactor>
    <text evidence="13">Binds 1 zinc ion per subunit.</text>
</comment>
<keyword evidence="6 13" id="KW-0863">Zinc-finger</keyword>
<dbReference type="GO" id="GO:0008270">
    <property type="term" value="F:zinc ion binding"/>
    <property type="evidence" value="ECO:0007669"/>
    <property type="project" value="UniProtKB-UniRule"/>
</dbReference>
<evidence type="ECO:0000256" key="13">
    <source>
        <dbReference type="HAMAP-Rule" id="MF_01395"/>
    </source>
</evidence>
<reference evidence="15 18" key="2">
    <citation type="submission" date="2020-04" db="EMBL/GenBank/DDBJ databases">
        <authorList>
            <person name="Hitch T.C.A."/>
            <person name="Wylensek D."/>
            <person name="Clavel T."/>
        </authorList>
    </citation>
    <scope>NUCLEOTIDE SEQUENCE [LARGE SCALE GENOMIC DNA]</scope>
    <source>
        <strain evidence="15 18">COR2-253-APC-1A</strain>
    </source>
</reference>
<keyword evidence="4 13" id="KW-0479">Metal-binding</keyword>
<dbReference type="Proteomes" id="UP000245959">
    <property type="component" value="Unassembled WGS sequence"/>
</dbReference>
<keyword evidence="8 13" id="KW-0862">Zinc</keyword>
<dbReference type="GO" id="GO:0006633">
    <property type="term" value="P:fatty acid biosynthetic process"/>
    <property type="evidence" value="ECO:0007669"/>
    <property type="project" value="UniProtKB-KW"/>
</dbReference>
<dbReference type="PRINTS" id="PR01070">
    <property type="entry name" value="ACCCTRFRASEB"/>
</dbReference>
<dbReference type="InterPro" id="IPR011762">
    <property type="entry name" value="COA_CT_N"/>
</dbReference>
<evidence type="ECO:0000313" key="18">
    <source>
        <dbReference type="Proteomes" id="UP000576225"/>
    </source>
</evidence>
<evidence type="ECO:0000256" key="10">
    <source>
        <dbReference type="ARBA" id="ARBA00023098"/>
    </source>
</evidence>
<feature type="binding site" evidence="13">
    <location>
        <position position="32"/>
    </location>
    <ligand>
        <name>Zn(2+)</name>
        <dbReference type="ChEBI" id="CHEBI:29105"/>
    </ligand>
</feature>
<protein>
    <recommendedName>
        <fullName evidence="13">Acetyl-coenzyme A carboxylase carboxyl transferase subunit beta</fullName>
        <shortName evidence="13">ACCase subunit beta</shortName>
        <shortName evidence="13">Acetyl-CoA carboxylase carboxyltransferase subunit beta</shortName>
        <ecNumber evidence="13">2.1.3.15</ecNumber>
    </recommendedName>
</protein>
<keyword evidence="13" id="KW-0963">Cytoplasm</keyword>
<dbReference type="PANTHER" id="PTHR42995:SF5">
    <property type="entry name" value="ACETYL-COENZYME A CARBOXYLASE CARBOXYL TRANSFERASE SUBUNIT BETA, CHLOROPLASTIC"/>
    <property type="match status" value="1"/>
</dbReference>
<feature type="binding site" evidence="13">
    <location>
        <position position="35"/>
    </location>
    <ligand>
        <name>Zn(2+)</name>
        <dbReference type="ChEBI" id="CHEBI:29105"/>
    </ligand>
</feature>
<dbReference type="InterPro" id="IPR041010">
    <property type="entry name" value="Znf-ACC"/>
</dbReference>
<evidence type="ECO:0000313" key="16">
    <source>
        <dbReference type="EMBL" id="PVY45462.1"/>
    </source>
</evidence>
<proteinExistence type="inferred from homology"/>
<evidence type="ECO:0000256" key="5">
    <source>
        <dbReference type="ARBA" id="ARBA00022741"/>
    </source>
</evidence>
<dbReference type="HAMAP" id="MF_01395">
    <property type="entry name" value="AcetylCoA_CT_beta"/>
    <property type="match status" value="1"/>
</dbReference>
<comment type="subunit">
    <text evidence="13">Acetyl-CoA carboxylase is a heterohexamer composed of biotin carboxyl carrier protein (AccB), biotin carboxylase (AccC) and two subunits each of ACCase subunit alpha (AccA) and ACCase subunit beta (AccD).</text>
</comment>
<sequence>MSLFSSGKYSTLRMPTSGERKMVIPDGSWVKCKNCGQTLYTDRLADNLLVCWYCNCHLSMDAHSRIVSLTDPDSFAEMDADLKSVDFLHFTDSKPYTARLEENEKKTRLNDAIVCGSAKLDGRPYMLGVMDFRFMGASMGSVVGEKITRLVEAATAAKLPVVIVTASGGARMQEGIMSLMQMAKTCAALERHAEAGLPYFAILTNPTYGGVTASFAAVGDVIIAEPGAMIGFAGPRVIQETTNSKLPEGFQTAEFLLEKGLIDRVVERKNLRKELGLLLDFFKK</sequence>
<keyword evidence="11 13" id="KW-0275">Fatty acid biosynthesis</keyword>
<evidence type="ECO:0000256" key="2">
    <source>
        <dbReference type="ARBA" id="ARBA00022516"/>
    </source>
</evidence>
<organism evidence="16 17">
    <name type="scientific">Victivallis vadensis</name>
    <dbReference type="NCBI Taxonomy" id="172901"/>
    <lineage>
        <taxon>Bacteria</taxon>
        <taxon>Pseudomonadati</taxon>
        <taxon>Lentisphaerota</taxon>
        <taxon>Lentisphaeria</taxon>
        <taxon>Victivallales</taxon>
        <taxon>Victivallaceae</taxon>
        <taxon>Victivallis</taxon>
    </lineage>
</organism>
<dbReference type="Proteomes" id="UP000576225">
    <property type="component" value="Unassembled WGS sequence"/>
</dbReference>
<evidence type="ECO:0000256" key="6">
    <source>
        <dbReference type="ARBA" id="ARBA00022771"/>
    </source>
</evidence>
<dbReference type="EMBL" id="JABAEW010000032">
    <property type="protein sequence ID" value="NMD87887.1"/>
    <property type="molecule type" value="Genomic_DNA"/>
</dbReference>
<evidence type="ECO:0000256" key="1">
    <source>
        <dbReference type="ARBA" id="ARBA00004496"/>
    </source>
</evidence>
<name>A0A2U1BA01_9BACT</name>
<dbReference type="Pfam" id="PF01039">
    <property type="entry name" value="Carboxyl_trans"/>
    <property type="match status" value="1"/>
</dbReference>
<evidence type="ECO:0000256" key="11">
    <source>
        <dbReference type="ARBA" id="ARBA00023160"/>
    </source>
</evidence>
<dbReference type="EC" id="2.1.3.15" evidence="13"/>
<evidence type="ECO:0000256" key="9">
    <source>
        <dbReference type="ARBA" id="ARBA00022840"/>
    </source>
</evidence>
<dbReference type="NCBIfam" id="TIGR00515">
    <property type="entry name" value="accD"/>
    <property type="match status" value="1"/>
</dbReference>